<dbReference type="Proteomes" id="UP000586827">
    <property type="component" value="Unassembled WGS sequence"/>
</dbReference>
<accession>A0A849C1M0</accession>
<evidence type="ECO:0000313" key="2">
    <source>
        <dbReference type="Proteomes" id="UP000586827"/>
    </source>
</evidence>
<sequence length="66" mass="7443">MAKLTITMPDELAEAMRDSAAGNVSEYIQRAVRNSLLEEDLRKLAEFDARNSQPELADLFPQEFGE</sequence>
<keyword evidence="2" id="KW-1185">Reference proteome</keyword>
<name>A0A849C1M0_9NOCA</name>
<protein>
    <submittedName>
        <fullName evidence="1">Uncharacterized protein</fullName>
    </submittedName>
</protein>
<organism evidence="1 2">
    <name type="scientific">Nocardia uniformis</name>
    <dbReference type="NCBI Taxonomy" id="53432"/>
    <lineage>
        <taxon>Bacteria</taxon>
        <taxon>Bacillati</taxon>
        <taxon>Actinomycetota</taxon>
        <taxon>Actinomycetes</taxon>
        <taxon>Mycobacteriales</taxon>
        <taxon>Nocardiaceae</taxon>
        <taxon>Nocardia</taxon>
    </lineage>
</organism>
<reference evidence="1 2" key="1">
    <citation type="submission" date="2020-05" db="EMBL/GenBank/DDBJ databases">
        <title>MicrobeNet Type strains.</title>
        <authorList>
            <person name="Nicholson A.C."/>
        </authorList>
    </citation>
    <scope>NUCLEOTIDE SEQUENCE [LARGE SCALE GENOMIC DNA]</scope>
    <source>
        <strain evidence="1 2">JCM 3224</strain>
    </source>
</reference>
<evidence type="ECO:0000313" key="1">
    <source>
        <dbReference type="EMBL" id="NNH68899.1"/>
    </source>
</evidence>
<gene>
    <name evidence="1" type="ORF">HLB23_03240</name>
</gene>
<proteinExistence type="predicted"/>
<dbReference type="AlphaFoldDB" id="A0A849C1M0"/>
<dbReference type="RefSeq" id="WP_157553134.1">
    <property type="nucleotide sequence ID" value="NZ_JABELX010000001.1"/>
</dbReference>
<dbReference type="EMBL" id="JABELX010000001">
    <property type="protein sequence ID" value="NNH68899.1"/>
    <property type="molecule type" value="Genomic_DNA"/>
</dbReference>
<comment type="caution">
    <text evidence="1">The sequence shown here is derived from an EMBL/GenBank/DDBJ whole genome shotgun (WGS) entry which is preliminary data.</text>
</comment>